<feature type="transmembrane region" description="Helical" evidence="11">
    <location>
        <begin position="7"/>
        <end position="27"/>
    </location>
</feature>
<feature type="transmembrane region" description="Helical" evidence="11">
    <location>
        <begin position="134"/>
        <end position="156"/>
    </location>
</feature>
<dbReference type="Pfam" id="PF00654">
    <property type="entry name" value="Voltage_CLC"/>
    <property type="match status" value="1"/>
</dbReference>
<dbReference type="AlphaFoldDB" id="A0A1B6MNX5"/>
<keyword evidence="9 11" id="KW-0868">Chloride</keyword>
<dbReference type="PRINTS" id="PR00762">
    <property type="entry name" value="CLCHANNEL"/>
</dbReference>
<keyword evidence="3 11" id="KW-0812">Transmembrane</keyword>
<reference evidence="13" key="1">
    <citation type="submission" date="2015-11" db="EMBL/GenBank/DDBJ databases">
        <title>De novo transcriptome assembly of four potential Pierce s Disease insect vectors from Arizona vineyards.</title>
        <authorList>
            <person name="Tassone E.E."/>
        </authorList>
    </citation>
    <scope>NUCLEOTIDE SEQUENCE</scope>
</reference>
<keyword evidence="2 11" id="KW-0813">Transport</keyword>
<dbReference type="GO" id="GO:0005254">
    <property type="term" value="F:chloride channel activity"/>
    <property type="evidence" value="ECO:0007669"/>
    <property type="project" value="UniProtKB-UniRule"/>
</dbReference>
<evidence type="ECO:0000313" key="13">
    <source>
        <dbReference type="EMBL" id="JAT37601.1"/>
    </source>
</evidence>
<feature type="transmembrane region" description="Helical" evidence="11">
    <location>
        <begin position="362"/>
        <end position="385"/>
    </location>
</feature>
<dbReference type="Gene3D" id="3.10.580.10">
    <property type="entry name" value="CBS-domain"/>
    <property type="match status" value="1"/>
</dbReference>
<evidence type="ECO:0000256" key="10">
    <source>
        <dbReference type="PROSITE-ProRule" id="PRU00703"/>
    </source>
</evidence>
<comment type="subcellular location">
    <subcellularLocation>
        <location evidence="1 11">Membrane</location>
        <topology evidence="1 11">Multi-pass membrane protein</topology>
    </subcellularLocation>
</comment>
<dbReference type="SUPFAM" id="SSF81340">
    <property type="entry name" value="Clc chloride channel"/>
    <property type="match status" value="1"/>
</dbReference>
<keyword evidence="6 11" id="KW-0406">Ion transport</keyword>
<gene>
    <name evidence="13" type="ORF">g.10443</name>
</gene>
<keyword evidence="4" id="KW-0677">Repeat</keyword>
<feature type="transmembrane region" description="Helical" evidence="11">
    <location>
        <begin position="229"/>
        <end position="246"/>
    </location>
</feature>
<evidence type="ECO:0000256" key="7">
    <source>
        <dbReference type="ARBA" id="ARBA00023122"/>
    </source>
</evidence>
<dbReference type="PANTHER" id="PTHR11689:SF136">
    <property type="entry name" value="H(+)_CL(-) EXCHANGE TRANSPORTER 7"/>
    <property type="match status" value="1"/>
</dbReference>
<protein>
    <recommendedName>
        <fullName evidence="11">Chloride channel protein</fullName>
    </recommendedName>
</protein>
<evidence type="ECO:0000256" key="9">
    <source>
        <dbReference type="ARBA" id="ARBA00023214"/>
    </source>
</evidence>
<keyword evidence="7 10" id="KW-0129">CBS domain</keyword>
<feature type="transmembrane region" description="Helical" evidence="11">
    <location>
        <begin position="297"/>
        <end position="315"/>
    </location>
</feature>
<evidence type="ECO:0000256" key="11">
    <source>
        <dbReference type="RuleBase" id="RU361221"/>
    </source>
</evidence>
<feature type="transmembrane region" description="Helical" evidence="11">
    <location>
        <begin position="102"/>
        <end position="122"/>
    </location>
</feature>
<feature type="domain" description="CBS" evidence="12">
    <location>
        <begin position="445"/>
        <end position="509"/>
    </location>
</feature>
<evidence type="ECO:0000256" key="4">
    <source>
        <dbReference type="ARBA" id="ARBA00022737"/>
    </source>
</evidence>
<evidence type="ECO:0000256" key="2">
    <source>
        <dbReference type="ARBA" id="ARBA00022448"/>
    </source>
</evidence>
<keyword evidence="8 11" id="KW-0472">Membrane</keyword>
<dbReference type="InterPro" id="IPR046342">
    <property type="entry name" value="CBS_dom_sf"/>
</dbReference>
<feature type="non-terminal residue" evidence="13">
    <location>
        <position position="617"/>
    </location>
</feature>
<feature type="transmembrane region" description="Helical" evidence="11">
    <location>
        <begin position="186"/>
        <end position="208"/>
    </location>
</feature>
<dbReference type="PROSITE" id="PS51371">
    <property type="entry name" value="CBS"/>
    <property type="match status" value="2"/>
</dbReference>
<evidence type="ECO:0000256" key="5">
    <source>
        <dbReference type="ARBA" id="ARBA00022989"/>
    </source>
</evidence>
<name>A0A1B6MNX5_9HEMI</name>
<dbReference type="PANTHER" id="PTHR11689">
    <property type="entry name" value="CHLORIDE CHANNEL PROTEIN CLC FAMILY MEMBER"/>
    <property type="match status" value="1"/>
</dbReference>
<dbReference type="Pfam" id="PF00571">
    <property type="entry name" value="CBS"/>
    <property type="match status" value="2"/>
</dbReference>
<dbReference type="SUPFAM" id="SSF54631">
    <property type="entry name" value="CBS-domain pair"/>
    <property type="match status" value="1"/>
</dbReference>
<evidence type="ECO:0000256" key="1">
    <source>
        <dbReference type="ARBA" id="ARBA00004141"/>
    </source>
</evidence>
<proteinExistence type="inferred from homology"/>
<dbReference type="InterPro" id="IPR001807">
    <property type="entry name" value="ClC"/>
</dbReference>
<dbReference type="EMBL" id="GEBQ01002376">
    <property type="protein sequence ID" value="JAT37601.1"/>
    <property type="molecule type" value="Transcribed_RNA"/>
</dbReference>
<dbReference type="CDD" id="cd04591">
    <property type="entry name" value="CBS_pair_voltage-gated_CLC_euk_bac"/>
    <property type="match status" value="1"/>
</dbReference>
<dbReference type="InterPro" id="IPR000644">
    <property type="entry name" value="CBS_dom"/>
</dbReference>
<comment type="similarity">
    <text evidence="11">Belongs to the chloride channel (TC 2.A.49) family.</text>
</comment>
<feature type="transmembrane region" description="Helical" evidence="11">
    <location>
        <begin position="327"/>
        <end position="350"/>
    </location>
</feature>
<dbReference type="GO" id="GO:0005765">
    <property type="term" value="C:lysosomal membrane"/>
    <property type="evidence" value="ECO:0007669"/>
    <property type="project" value="TreeGrafter"/>
</dbReference>
<organism evidence="13">
    <name type="scientific">Graphocephala atropunctata</name>
    <dbReference type="NCBI Taxonomy" id="36148"/>
    <lineage>
        <taxon>Eukaryota</taxon>
        <taxon>Metazoa</taxon>
        <taxon>Ecdysozoa</taxon>
        <taxon>Arthropoda</taxon>
        <taxon>Hexapoda</taxon>
        <taxon>Insecta</taxon>
        <taxon>Pterygota</taxon>
        <taxon>Neoptera</taxon>
        <taxon>Paraneoptera</taxon>
        <taxon>Hemiptera</taxon>
        <taxon>Auchenorrhyncha</taxon>
        <taxon>Membracoidea</taxon>
        <taxon>Cicadellidae</taxon>
        <taxon>Cicadellinae</taxon>
        <taxon>Cicadellini</taxon>
        <taxon>Graphocephala</taxon>
    </lineage>
</organism>
<dbReference type="Gene3D" id="1.10.3080.10">
    <property type="entry name" value="Clc chloride channel"/>
    <property type="match status" value="1"/>
</dbReference>
<evidence type="ECO:0000256" key="3">
    <source>
        <dbReference type="ARBA" id="ARBA00022692"/>
    </source>
</evidence>
<feature type="transmembrane region" description="Helical" evidence="11">
    <location>
        <begin position="397"/>
        <end position="416"/>
    </location>
</feature>
<dbReference type="InterPro" id="IPR014743">
    <property type="entry name" value="Cl-channel_core"/>
</dbReference>
<accession>A0A1B6MNX5</accession>
<sequence>LATIVPIMIGSSLVVLIAPFAAGGGVAQCVAYMNGVRVPKVLSMKGLWVKTLSTICCCTSGLAGGKEGPMMHLGAIVGGSLPSALPLLAFKSDHERRDLAAAGFGAGIAVAFGAPIGGLLLSLEEGVSFWDISLMWRSYLCIVFAYFCGNLLLSLLEGRPGDFNNPDLLTFGKISPDVTEYELFEILLFALVGAIGGLSGALLIRLHIYTTFLRKKFVFNKKRKLTESFLVGCLIAVLNLIAVMSVNNCFSPNEEYPINPNTTLYSRVQCPEGEYSDVSVMFFQTQEGIIHSMFSKVPVQIHSLFVFGVLYFIYLNLTMGLSISAGLFVPQVVFGGVWGRIFGLLLLQVFPNAQWAHPAKYAYLGAAAQLSGTVGKTFSILVIMVEASGSISFSFPLMIIVSVTKYVETFFVMPIYETQMHMMGLPFLTSRPPPLSENIPTSNVMSDPPLVTLPPNPTVIQTVTLLQRCNHHGFPVIGKDRSGKAALVGLILRQQLLVLLKHQAYKYPTPQTYHQMSECLGVYLKESRKQLKVEDIEVDSMYNETELDLRPYYDPYPYVIQETMPLTKSYDLFRSLGLRHMIVVDEDNQAIAMVTRKDLAKFHTWVNMCRMGVKEMR</sequence>
<keyword evidence="5 11" id="KW-1133">Transmembrane helix</keyword>
<dbReference type="InterPro" id="IPR051280">
    <property type="entry name" value="Cl-channel/antiporter"/>
</dbReference>
<evidence type="ECO:0000259" key="12">
    <source>
        <dbReference type="PROSITE" id="PS51371"/>
    </source>
</evidence>
<dbReference type="SMART" id="SM00116">
    <property type="entry name" value="CBS"/>
    <property type="match status" value="2"/>
</dbReference>
<feature type="non-terminal residue" evidence="13">
    <location>
        <position position="1"/>
    </location>
</feature>
<feature type="transmembrane region" description="Helical" evidence="11">
    <location>
        <begin position="47"/>
        <end position="64"/>
    </location>
</feature>
<evidence type="ECO:0000256" key="6">
    <source>
        <dbReference type="ARBA" id="ARBA00023065"/>
    </source>
</evidence>
<evidence type="ECO:0000256" key="8">
    <source>
        <dbReference type="ARBA" id="ARBA00023136"/>
    </source>
</evidence>
<feature type="domain" description="CBS" evidence="12">
    <location>
        <begin position="553"/>
        <end position="615"/>
    </location>
</feature>